<organism evidence="6 7">
    <name type="scientific">Burkholderia ambifaria</name>
    <dbReference type="NCBI Taxonomy" id="152480"/>
    <lineage>
        <taxon>Bacteria</taxon>
        <taxon>Pseudomonadati</taxon>
        <taxon>Pseudomonadota</taxon>
        <taxon>Betaproteobacteria</taxon>
        <taxon>Burkholderiales</taxon>
        <taxon>Burkholderiaceae</taxon>
        <taxon>Burkholderia</taxon>
        <taxon>Burkholderia cepacia complex</taxon>
    </lineage>
</organism>
<keyword evidence="3" id="KW-0804">Transcription</keyword>
<dbReference type="Gene3D" id="1.10.357.10">
    <property type="entry name" value="Tetracycline Repressor, domain 2"/>
    <property type="match status" value="1"/>
</dbReference>
<dbReference type="AlphaFoldDB" id="A0AA41E810"/>
<name>A0AA41E810_9BURK</name>
<dbReference type="Proteomes" id="UP000682266">
    <property type="component" value="Unassembled WGS sequence"/>
</dbReference>
<feature type="DNA-binding region" description="H-T-H motif" evidence="4">
    <location>
        <begin position="37"/>
        <end position="56"/>
    </location>
</feature>
<evidence type="ECO:0000256" key="1">
    <source>
        <dbReference type="ARBA" id="ARBA00023015"/>
    </source>
</evidence>
<evidence type="ECO:0000256" key="3">
    <source>
        <dbReference type="ARBA" id="ARBA00023163"/>
    </source>
</evidence>
<dbReference type="GO" id="GO:0000976">
    <property type="term" value="F:transcription cis-regulatory region binding"/>
    <property type="evidence" value="ECO:0007669"/>
    <property type="project" value="TreeGrafter"/>
</dbReference>
<dbReference type="PANTHER" id="PTHR30055">
    <property type="entry name" value="HTH-TYPE TRANSCRIPTIONAL REGULATOR RUTR"/>
    <property type="match status" value="1"/>
</dbReference>
<dbReference type="InterPro" id="IPR036271">
    <property type="entry name" value="Tet_transcr_reg_TetR-rel_C_sf"/>
</dbReference>
<keyword evidence="1" id="KW-0805">Transcription regulation</keyword>
<dbReference type="PROSITE" id="PS50977">
    <property type="entry name" value="HTH_TETR_2"/>
    <property type="match status" value="1"/>
</dbReference>
<dbReference type="Pfam" id="PF00440">
    <property type="entry name" value="TetR_N"/>
    <property type="match status" value="1"/>
</dbReference>
<protein>
    <submittedName>
        <fullName evidence="6">TetR/AcrR family transcriptional regulator</fullName>
    </submittedName>
</protein>
<comment type="caution">
    <text evidence="6">The sequence shown here is derived from an EMBL/GenBank/DDBJ whole genome shotgun (WGS) entry which is preliminary data.</text>
</comment>
<evidence type="ECO:0000313" key="6">
    <source>
        <dbReference type="EMBL" id="MBR8130076.1"/>
    </source>
</evidence>
<dbReference type="InterPro" id="IPR001647">
    <property type="entry name" value="HTH_TetR"/>
</dbReference>
<dbReference type="PANTHER" id="PTHR30055:SF234">
    <property type="entry name" value="HTH-TYPE TRANSCRIPTIONAL REGULATOR BETI"/>
    <property type="match status" value="1"/>
</dbReference>
<sequence length="198" mass="22059">MARPEKTDRPVRADAVQNRERILAVALAELTVSADVPLSAIARKAGVGQGTFYRHFPTRETLVMEVYRYEMLQVAKFAEHLLQTRPPDQALRDWMNRLAEYALTKAGLANAMRDVSFMRNCPGKEGYAPVAAAAQLLLDANEKAGTIRAGVTTDDFFLAIAGIWQIDFNDEWQPRLAWLIDFVMAGLRAGAQPRPVSQ</sequence>
<dbReference type="SUPFAM" id="SSF48498">
    <property type="entry name" value="Tetracyclin repressor-like, C-terminal domain"/>
    <property type="match status" value="1"/>
</dbReference>
<reference evidence="6" key="1">
    <citation type="submission" date="2021-04" db="EMBL/GenBank/DDBJ databases">
        <title>A collection of bacterial strains from the Burkholderia cepacia Research Laboratory and Repository.</title>
        <authorList>
            <person name="Lipuma J."/>
            <person name="Spilker T."/>
        </authorList>
    </citation>
    <scope>NUCLEOTIDE SEQUENCE</scope>
    <source>
        <strain evidence="6">AU36012</strain>
    </source>
</reference>
<dbReference type="EMBL" id="JAGSVG010000010">
    <property type="protein sequence ID" value="MBR8130076.1"/>
    <property type="molecule type" value="Genomic_DNA"/>
</dbReference>
<evidence type="ECO:0000256" key="2">
    <source>
        <dbReference type="ARBA" id="ARBA00023125"/>
    </source>
</evidence>
<proteinExistence type="predicted"/>
<dbReference type="InterPro" id="IPR009057">
    <property type="entry name" value="Homeodomain-like_sf"/>
</dbReference>
<dbReference type="GO" id="GO:0003700">
    <property type="term" value="F:DNA-binding transcription factor activity"/>
    <property type="evidence" value="ECO:0007669"/>
    <property type="project" value="TreeGrafter"/>
</dbReference>
<dbReference type="Pfam" id="PF21597">
    <property type="entry name" value="TetR_C_43"/>
    <property type="match status" value="1"/>
</dbReference>
<evidence type="ECO:0000313" key="7">
    <source>
        <dbReference type="Proteomes" id="UP000682266"/>
    </source>
</evidence>
<dbReference type="InterPro" id="IPR049445">
    <property type="entry name" value="TetR_SbtR-like_C"/>
</dbReference>
<dbReference type="SUPFAM" id="SSF46689">
    <property type="entry name" value="Homeodomain-like"/>
    <property type="match status" value="1"/>
</dbReference>
<accession>A0AA41E810</accession>
<evidence type="ECO:0000259" key="5">
    <source>
        <dbReference type="PROSITE" id="PS50977"/>
    </source>
</evidence>
<keyword evidence="2 4" id="KW-0238">DNA-binding</keyword>
<dbReference type="InterPro" id="IPR050109">
    <property type="entry name" value="HTH-type_TetR-like_transc_reg"/>
</dbReference>
<evidence type="ECO:0000256" key="4">
    <source>
        <dbReference type="PROSITE-ProRule" id="PRU00335"/>
    </source>
</evidence>
<dbReference type="RefSeq" id="WP_012329046.1">
    <property type="nucleotide sequence ID" value="NZ_CADERF010000004.1"/>
</dbReference>
<gene>
    <name evidence="6" type="ORF">KDW93_14000</name>
</gene>
<feature type="domain" description="HTH tetR-type" evidence="5">
    <location>
        <begin position="16"/>
        <end position="74"/>
    </location>
</feature>